<keyword evidence="2" id="KW-1185">Reference proteome</keyword>
<protein>
    <submittedName>
        <fullName evidence="1">Uncharacterized protein</fullName>
    </submittedName>
</protein>
<dbReference type="AlphaFoldDB" id="C7NDN4"/>
<sequence>MSILWGTILKCKTEELDYVGIKMLGRKNQEVIRISKEFYETIKCPQFNIGDKVKLIKYPDKKATFRKIYRHDKDKRIYYLLNVENNKRKSASRYYEDNNKFEKV</sequence>
<dbReference type="HOGENOM" id="CLU_155148_0_0_0"/>
<reference evidence="1 2" key="1">
    <citation type="journal article" date="2009" name="Stand. Genomic Sci.">
        <title>Complete genome sequence of Leptotrichia buccalis type strain (C-1013-b).</title>
        <authorList>
            <person name="Ivanova N."/>
            <person name="Gronow S."/>
            <person name="Lapidus A."/>
            <person name="Copeland A."/>
            <person name="Glavina Del Rio T."/>
            <person name="Nolan M."/>
            <person name="Lucas S."/>
            <person name="Chen F."/>
            <person name="Tice H."/>
            <person name="Cheng J.F."/>
            <person name="Saunders E."/>
            <person name="Bruce D."/>
            <person name="Goodwin L."/>
            <person name="Brettin T."/>
            <person name="Detter J.C."/>
            <person name="Han C."/>
            <person name="Pitluck S."/>
            <person name="Mikhailova N."/>
            <person name="Pati A."/>
            <person name="Mavrommatis K."/>
            <person name="Chen A."/>
            <person name="Palaniappan K."/>
            <person name="Land M."/>
            <person name="Hauser L."/>
            <person name="Chang Y.J."/>
            <person name="Jeffries C.D."/>
            <person name="Chain P."/>
            <person name="Rohde C."/>
            <person name="Goker M."/>
            <person name="Bristow J."/>
            <person name="Eisen J.A."/>
            <person name="Markowitz V."/>
            <person name="Hugenholtz P."/>
            <person name="Kyrpides N.C."/>
            <person name="Klenk H.P."/>
        </authorList>
    </citation>
    <scope>NUCLEOTIDE SEQUENCE [LARGE SCALE GENOMIC DNA]</scope>
    <source>
        <strain evidence="2">ATCC 14201 / DSM 1135 / JCM 12969 / NCTC 10249 / C-1013-b</strain>
    </source>
</reference>
<dbReference type="STRING" id="523794.Lebu_0276"/>
<dbReference type="Proteomes" id="UP000001910">
    <property type="component" value="Chromosome"/>
</dbReference>
<dbReference type="KEGG" id="lba:Lebu_0276"/>
<name>C7NDN4_LEPBD</name>
<organism evidence="1 2">
    <name type="scientific">Leptotrichia buccalis (strain ATCC 14201 / DSM 1135 / JCM 12969 / NCTC 10249 / C-1013-b)</name>
    <dbReference type="NCBI Taxonomy" id="523794"/>
    <lineage>
        <taxon>Bacteria</taxon>
        <taxon>Fusobacteriati</taxon>
        <taxon>Fusobacteriota</taxon>
        <taxon>Fusobacteriia</taxon>
        <taxon>Fusobacteriales</taxon>
        <taxon>Leptotrichiaceae</taxon>
        <taxon>Leptotrichia</taxon>
    </lineage>
</organism>
<dbReference type="RefSeq" id="WP_012806382.1">
    <property type="nucleotide sequence ID" value="NC_013192.1"/>
</dbReference>
<dbReference type="EMBL" id="CP001685">
    <property type="protein sequence ID" value="ACV38196.1"/>
    <property type="molecule type" value="Genomic_DNA"/>
</dbReference>
<accession>C7NDN4</accession>
<gene>
    <name evidence="1" type="ordered locus">Lebu_0276</name>
</gene>
<evidence type="ECO:0000313" key="2">
    <source>
        <dbReference type="Proteomes" id="UP000001910"/>
    </source>
</evidence>
<dbReference type="OrthoDB" id="88064at2"/>
<evidence type="ECO:0000313" key="1">
    <source>
        <dbReference type="EMBL" id="ACV38196.1"/>
    </source>
</evidence>
<proteinExistence type="predicted"/>